<protein>
    <submittedName>
        <fullName evidence="1">Uncharacterized protein</fullName>
    </submittedName>
</protein>
<organism evidence="1 2">
    <name type="scientific">Melipona bicolor</name>
    <dbReference type="NCBI Taxonomy" id="60889"/>
    <lineage>
        <taxon>Eukaryota</taxon>
        <taxon>Metazoa</taxon>
        <taxon>Ecdysozoa</taxon>
        <taxon>Arthropoda</taxon>
        <taxon>Hexapoda</taxon>
        <taxon>Insecta</taxon>
        <taxon>Pterygota</taxon>
        <taxon>Neoptera</taxon>
        <taxon>Endopterygota</taxon>
        <taxon>Hymenoptera</taxon>
        <taxon>Apocrita</taxon>
        <taxon>Aculeata</taxon>
        <taxon>Apoidea</taxon>
        <taxon>Anthophila</taxon>
        <taxon>Apidae</taxon>
        <taxon>Melipona</taxon>
    </lineage>
</organism>
<dbReference type="Proteomes" id="UP001177670">
    <property type="component" value="Unassembled WGS sequence"/>
</dbReference>
<dbReference type="EMBL" id="JAHYIQ010000004">
    <property type="protein sequence ID" value="KAK1132752.1"/>
    <property type="molecule type" value="Genomic_DNA"/>
</dbReference>
<sequence length="67" mass="6889">MRNGLGGCGEEYEACLSERVADSGEMVGAPRTHGPALGDWGIVGSAQYARVCAPVFGFTSNGPDLEA</sequence>
<keyword evidence="2" id="KW-1185">Reference proteome</keyword>
<reference evidence="1" key="1">
    <citation type="submission" date="2021-10" db="EMBL/GenBank/DDBJ databases">
        <title>Melipona bicolor Genome sequencing and assembly.</title>
        <authorList>
            <person name="Araujo N.S."/>
            <person name="Arias M.C."/>
        </authorList>
    </citation>
    <scope>NUCLEOTIDE SEQUENCE</scope>
    <source>
        <strain evidence="1">USP_2M_L1-L4_2017</strain>
        <tissue evidence="1">Whole body</tissue>
    </source>
</reference>
<evidence type="ECO:0000313" key="2">
    <source>
        <dbReference type="Proteomes" id="UP001177670"/>
    </source>
</evidence>
<gene>
    <name evidence="1" type="ORF">K0M31_014130</name>
</gene>
<proteinExistence type="predicted"/>
<dbReference type="AlphaFoldDB" id="A0AA40KU04"/>
<name>A0AA40KU04_9HYME</name>
<comment type="caution">
    <text evidence="1">The sequence shown here is derived from an EMBL/GenBank/DDBJ whole genome shotgun (WGS) entry which is preliminary data.</text>
</comment>
<evidence type="ECO:0000313" key="1">
    <source>
        <dbReference type="EMBL" id="KAK1132752.1"/>
    </source>
</evidence>
<accession>A0AA40KU04</accession>